<evidence type="ECO:0000259" key="6">
    <source>
        <dbReference type="Pfam" id="PF02826"/>
    </source>
</evidence>
<dbReference type="Pfam" id="PF00389">
    <property type="entry name" value="2-Hacid_dh"/>
    <property type="match status" value="1"/>
</dbReference>
<keyword evidence="2 4" id="KW-0560">Oxidoreductase</keyword>
<dbReference type="Pfam" id="PF02826">
    <property type="entry name" value="2-Hacid_dh_C"/>
    <property type="match status" value="1"/>
</dbReference>
<evidence type="ECO:0000256" key="2">
    <source>
        <dbReference type="ARBA" id="ARBA00023002"/>
    </source>
</evidence>
<sequence>MSETNVLVLNDAEGLLEASDGVRRMREKAHVRVVTTSLSEIPDAELVDVHVLMAVRERSKLGADELDRMPNLRLVLQAGGHAYHLDGAHATARGIPVALGRRGVGPRAAVPELTFALAIGALRHVRSAVDSMAEGEWKPYLGRTLSRRTMGILGFGRHGKSVAKLAHAFGMKVVVWNRTSQELPDGVEALPLDDLLGVSDVVSVHLRLSDESRGLLDAAKLAKMKSGSVLVNTARGAIIDEPALIEALKNGPISAAGLDVFASEPLAPDSELRRLPNVIATPHIGWTVEEVFEEFAEIAADQLEGYLNAALPVDELMDPSVLTT</sequence>
<feature type="domain" description="D-isomer specific 2-hydroxyacid dehydrogenase NAD-binding" evidence="6">
    <location>
        <begin position="115"/>
        <end position="285"/>
    </location>
</feature>
<dbReference type="PANTHER" id="PTHR42789">
    <property type="entry name" value="D-ISOMER SPECIFIC 2-HYDROXYACID DEHYDROGENASE FAMILY PROTEIN (AFU_ORTHOLOGUE AFUA_6G10090)"/>
    <property type="match status" value="1"/>
</dbReference>
<keyword evidence="8" id="KW-1185">Reference proteome</keyword>
<dbReference type="SUPFAM" id="SSF51735">
    <property type="entry name" value="NAD(P)-binding Rossmann-fold domains"/>
    <property type="match status" value="1"/>
</dbReference>
<evidence type="ECO:0000313" key="7">
    <source>
        <dbReference type="EMBL" id="QPZ38418.1"/>
    </source>
</evidence>
<name>A0ABX6YI16_9MICO</name>
<evidence type="ECO:0000259" key="5">
    <source>
        <dbReference type="Pfam" id="PF00389"/>
    </source>
</evidence>
<dbReference type="RefSeq" id="WP_166986537.1">
    <property type="nucleotide sequence ID" value="NZ_CP061169.1"/>
</dbReference>
<evidence type="ECO:0000313" key="8">
    <source>
        <dbReference type="Proteomes" id="UP000662814"/>
    </source>
</evidence>
<proteinExistence type="inferred from homology"/>
<dbReference type="PROSITE" id="PS00671">
    <property type="entry name" value="D_2_HYDROXYACID_DH_3"/>
    <property type="match status" value="1"/>
</dbReference>
<dbReference type="InterPro" id="IPR036291">
    <property type="entry name" value="NAD(P)-bd_dom_sf"/>
</dbReference>
<dbReference type="PANTHER" id="PTHR42789:SF1">
    <property type="entry name" value="D-ISOMER SPECIFIC 2-HYDROXYACID DEHYDROGENASE FAMILY PROTEIN (AFU_ORTHOLOGUE AFUA_6G10090)"/>
    <property type="match status" value="1"/>
</dbReference>
<evidence type="ECO:0000256" key="3">
    <source>
        <dbReference type="ARBA" id="ARBA00023027"/>
    </source>
</evidence>
<reference evidence="7 8" key="1">
    <citation type="submission" date="2020-12" db="EMBL/GenBank/DDBJ databases">
        <title>Microbacterium sp. HY060.</title>
        <authorList>
            <person name="Zhou J."/>
        </authorList>
    </citation>
    <scope>NUCLEOTIDE SEQUENCE [LARGE SCALE GENOMIC DNA]</scope>
    <source>
        <strain evidence="7 8">HY60</strain>
    </source>
</reference>
<dbReference type="Gene3D" id="3.40.50.720">
    <property type="entry name" value="NAD(P)-binding Rossmann-like Domain"/>
    <property type="match status" value="2"/>
</dbReference>
<comment type="similarity">
    <text evidence="1 4">Belongs to the D-isomer specific 2-hydroxyacid dehydrogenase family.</text>
</comment>
<accession>A0ABX6YI16</accession>
<dbReference type="InterPro" id="IPR006139">
    <property type="entry name" value="D-isomer_2_OHA_DH_cat_dom"/>
</dbReference>
<feature type="domain" description="D-isomer specific 2-hydroxyacid dehydrogenase catalytic" evidence="5">
    <location>
        <begin position="19"/>
        <end position="308"/>
    </location>
</feature>
<organism evidence="7 8">
    <name type="scientific">Paramicrobacterium chengjingii</name>
    <dbReference type="NCBI Taxonomy" id="2769067"/>
    <lineage>
        <taxon>Bacteria</taxon>
        <taxon>Bacillati</taxon>
        <taxon>Actinomycetota</taxon>
        <taxon>Actinomycetes</taxon>
        <taxon>Micrococcales</taxon>
        <taxon>Microbacteriaceae</taxon>
        <taxon>Paramicrobacterium</taxon>
    </lineage>
</organism>
<protein>
    <submittedName>
        <fullName evidence="7">D-2-hydroxyacid dehydrogenase family protein</fullName>
    </submittedName>
</protein>
<dbReference type="SUPFAM" id="SSF52283">
    <property type="entry name" value="Formate/glycerate dehydrogenase catalytic domain-like"/>
    <property type="match status" value="1"/>
</dbReference>
<dbReference type="InterPro" id="IPR050857">
    <property type="entry name" value="D-2-hydroxyacid_DH"/>
</dbReference>
<dbReference type="EMBL" id="CP061169">
    <property type="protein sequence ID" value="QPZ38418.1"/>
    <property type="molecule type" value="Genomic_DNA"/>
</dbReference>
<gene>
    <name evidence="7" type="ORF">HCR76_16810</name>
</gene>
<evidence type="ECO:0000256" key="1">
    <source>
        <dbReference type="ARBA" id="ARBA00005854"/>
    </source>
</evidence>
<keyword evidence="3" id="KW-0520">NAD</keyword>
<dbReference type="InterPro" id="IPR006140">
    <property type="entry name" value="D-isomer_DH_NAD-bd"/>
</dbReference>
<dbReference type="Proteomes" id="UP000662814">
    <property type="component" value="Chromosome"/>
</dbReference>
<evidence type="ECO:0000256" key="4">
    <source>
        <dbReference type="RuleBase" id="RU003719"/>
    </source>
</evidence>
<dbReference type="InterPro" id="IPR029753">
    <property type="entry name" value="D-isomer_DH_CS"/>
</dbReference>